<sequence>MKKFLLPFQNMVQADLFSGSLAVWNALDFRIHFTRPPIPSRAQRGEERIPFELFQEYTANWNFASEKAQPRGAFRAARLGFERAFLAKRKRI</sequence>
<evidence type="ECO:0000313" key="2">
    <source>
        <dbReference type="Proteomes" id="UP000177096"/>
    </source>
</evidence>
<proteinExistence type="predicted"/>
<reference evidence="1 2" key="1">
    <citation type="journal article" date="2016" name="Nat. Commun.">
        <title>Thousands of microbial genomes shed light on interconnected biogeochemical processes in an aquifer system.</title>
        <authorList>
            <person name="Anantharaman K."/>
            <person name="Brown C.T."/>
            <person name="Hug L.A."/>
            <person name="Sharon I."/>
            <person name="Castelle C.J."/>
            <person name="Probst A.J."/>
            <person name="Thomas B.C."/>
            <person name="Singh A."/>
            <person name="Wilkins M.J."/>
            <person name="Karaoz U."/>
            <person name="Brodie E.L."/>
            <person name="Williams K.H."/>
            <person name="Hubbard S.S."/>
            <person name="Banfield J.F."/>
        </authorList>
    </citation>
    <scope>NUCLEOTIDE SEQUENCE [LARGE SCALE GENOMIC DNA]</scope>
</reference>
<protein>
    <submittedName>
        <fullName evidence="1">Uncharacterized protein</fullName>
    </submittedName>
</protein>
<dbReference type="Proteomes" id="UP000177096">
    <property type="component" value="Unassembled WGS sequence"/>
</dbReference>
<comment type="caution">
    <text evidence="1">The sequence shown here is derived from an EMBL/GenBank/DDBJ whole genome shotgun (WGS) entry which is preliminary data.</text>
</comment>
<organism evidence="1 2">
    <name type="scientific">Candidatus Zambryskibacteria bacterium RIFCSPLOWO2_02_FULL_39_14</name>
    <dbReference type="NCBI Taxonomy" id="1802769"/>
    <lineage>
        <taxon>Bacteria</taxon>
        <taxon>Candidatus Zambryskiibacteriota</taxon>
    </lineage>
</organism>
<name>A0A1G2UIY1_9BACT</name>
<dbReference type="AlphaFoldDB" id="A0A1G2UIY1"/>
<gene>
    <name evidence="1" type="ORF">A3I86_01585</name>
</gene>
<dbReference type="EMBL" id="MHWM01000002">
    <property type="protein sequence ID" value="OHB09387.1"/>
    <property type="molecule type" value="Genomic_DNA"/>
</dbReference>
<evidence type="ECO:0000313" key="1">
    <source>
        <dbReference type="EMBL" id="OHB09387.1"/>
    </source>
</evidence>
<accession>A0A1G2UIY1</accession>